<dbReference type="PANTHER" id="PTHR34388:SF1">
    <property type="entry name" value="DNA POLYMERASE III SUBUNIT DELTA"/>
    <property type="match status" value="1"/>
</dbReference>
<evidence type="ECO:0000259" key="10">
    <source>
        <dbReference type="Pfam" id="PF21694"/>
    </source>
</evidence>
<comment type="similarity">
    <text evidence="7">Belongs to the DNA polymerase HolA subunit family.</text>
</comment>
<organism evidence="11 12">
    <name type="scientific">Robertmurraya mangrovi</name>
    <dbReference type="NCBI Taxonomy" id="3098077"/>
    <lineage>
        <taxon>Bacteria</taxon>
        <taxon>Bacillati</taxon>
        <taxon>Bacillota</taxon>
        <taxon>Bacilli</taxon>
        <taxon>Bacillales</taxon>
        <taxon>Bacillaceae</taxon>
        <taxon>Robertmurraya</taxon>
    </lineage>
</organism>
<feature type="domain" description="DNA polymerase III delta subunit-like C-terminal" evidence="10">
    <location>
        <begin position="216"/>
        <end position="335"/>
    </location>
</feature>
<keyword evidence="6" id="KW-0239">DNA-directed DNA polymerase</keyword>
<dbReference type="SUPFAM" id="SSF48019">
    <property type="entry name" value="post-AAA+ oligomerization domain-like"/>
    <property type="match status" value="1"/>
</dbReference>
<keyword evidence="5" id="KW-0235">DNA replication</keyword>
<keyword evidence="3 11" id="KW-0808">Transferase</keyword>
<keyword evidence="11" id="KW-0614">Plasmid</keyword>
<dbReference type="NCBIfam" id="TIGR01128">
    <property type="entry name" value="holA"/>
    <property type="match status" value="1"/>
</dbReference>
<evidence type="ECO:0000256" key="1">
    <source>
        <dbReference type="ARBA" id="ARBA00012417"/>
    </source>
</evidence>
<dbReference type="EC" id="2.7.7.7" evidence="1"/>
<dbReference type="InterPro" id="IPR048466">
    <property type="entry name" value="DNA_pol3_delta-like_C"/>
</dbReference>
<dbReference type="EMBL" id="JAXOFX010000002">
    <property type="protein sequence ID" value="MDZ5470920.1"/>
    <property type="molecule type" value="Genomic_DNA"/>
</dbReference>
<dbReference type="InterPro" id="IPR008921">
    <property type="entry name" value="DNA_pol3_clamp-load_cplx_C"/>
</dbReference>
<dbReference type="Proteomes" id="UP001290455">
    <property type="component" value="Unassembled WGS sequence"/>
</dbReference>
<evidence type="ECO:0000313" key="12">
    <source>
        <dbReference type="Proteomes" id="UP001290455"/>
    </source>
</evidence>
<dbReference type="RefSeq" id="WP_322445460.1">
    <property type="nucleotide sequence ID" value="NZ_JAXOFX010000002.1"/>
</dbReference>
<evidence type="ECO:0000256" key="8">
    <source>
        <dbReference type="ARBA" id="ARBA00049244"/>
    </source>
</evidence>
<dbReference type="SUPFAM" id="SSF52540">
    <property type="entry name" value="P-loop containing nucleoside triphosphate hydrolases"/>
    <property type="match status" value="1"/>
</dbReference>
<evidence type="ECO:0000256" key="6">
    <source>
        <dbReference type="ARBA" id="ARBA00022932"/>
    </source>
</evidence>
<dbReference type="Gene3D" id="1.10.8.60">
    <property type="match status" value="1"/>
</dbReference>
<keyword evidence="4 11" id="KW-0548">Nucleotidyltransferase</keyword>
<evidence type="ECO:0000256" key="3">
    <source>
        <dbReference type="ARBA" id="ARBA00022679"/>
    </source>
</evidence>
<evidence type="ECO:0000259" key="9">
    <source>
        <dbReference type="Pfam" id="PF06144"/>
    </source>
</evidence>
<dbReference type="Gene3D" id="3.40.50.300">
    <property type="entry name" value="P-loop containing nucleotide triphosphate hydrolases"/>
    <property type="match status" value="1"/>
</dbReference>
<evidence type="ECO:0000256" key="2">
    <source>
        <dbReference type="ARBA" id="ARBA00017703"/>
    </source>
</evidence>
<accession>A0ABU5IUW2</accession>
<evidence type="ECO:0000313" key="11">
    <source>
        <dbReference type="EMBL" id="MDZ5470920.1"/>
    </source>
</evidence>
<evidence type="ECO:0000256" key="4">
    <source>
        <dbReference type="ARBA" id="ARBA00022695"/>
    </source>
</evidence>
<dbReference type="InterPro" id="IPR005790">
    <property type="entry name" value="DNA_polIII_delta"/>
</dbReference>
<keyword evidence="12" id="KW-1185">Reference proteome</keyword>
<gene>
    <name evidence="11" type="primary">holA</name>
    <name evidence="11" type="ORF">SM124_04050</name>
</gene>
<dbReference type="InterPro" id="IPR027417">
    <property type="entry name" value="P-loop_NTPase"/>
</dbReference>
<dbReference type="Pfam" id="PF06144">
    <property type="entry name" value="DNA_pol3_delta"/>
    <property type="match status" value="1"/>
</dbReference>
<dbReference type="PANTHER" id="PTHR34388">
    <property type="entry name" value="DNA POLYMERASE III SUBUNIT DELTA"/>
    <property type="match status" value="1"/>
</dbReference>
<evidence type="ECO:0000256" key="5">
    <source>
        <dbReference type="ARBA" id="ARBA00022705"/>
    </source>
</evidence>
<reference evidence="11 12" key="1">
    <citation type="submission" date="2023-11" db="EMBL/GenBank/DDBJ databases">
        <title>Bacillus jintuensis, isolated from a mudflat on the Beibu Gulf coast.</title>
        <authorList>
            <person name="Li M."/>
        </authorList>
    </citation>
    <scope>NUCLEOTIDE SEQUENCE [LARGE SCALE GENOMIC DNA]</scope>
    <source>
        <strain evidence="11 12">31A1R</strain>
        <plasmid evidence="11">unnamed</plasmid>
    </source>
</reference>
<feature type="domain" description="DNA polymerase III delta N-terminal" evidence="9">
    <location>
        <begin position="18"/>
        <end position="144"/>
    </location>
</feature>
<comment type="catalytic activity">
    <reaction evidence="8">
        <text>DNA(n) + a 2'-deoxyribonucleoside 5'-triphosphate = DNA(n+1) + diphosphate</text>
        <dbReference type="Rhea" id="RHEA:22508"/>
        <dbReference type="Rhea" id="RHEA-COMP:17339"/>
        <dbReference type="Rhea" id="RHEA-COMP:17340"/>
        <dbReference type="ChEBI" id="CHEBI:33019"/>
        <dbReference type="ChEBI" id="CHEBI:61560"/>
        <dbReference type="ChEBI" id="CHEBI:173112"/>
        <dbReference type="EC" id="2.7.7.7"/>
    </reaction>
</comment>
<dbReference type="GO" id="GO:0003887">
    <property type="term" value="F:DNA-directed DNA polymerase activity"/>
    <property type="evidence" value="ECO:0007669"/>
    <property type="project" value="UniProtKB-EC"/>
</dbReference>
<evidence type="ECO:0000256" key="7">
    <source>
        <dbReference type="ARBA" id="ARBA00034754"/>
    </source>
</evidence>
<geneLocation type="plasmid" evidence="11">
    <name>unnamed</name>
</geneLocation>
<dbReference type="Gene3D" id="1.20.272.10">
    <property type="match status" value="1"/>
</dbReference>
<dbReference type="InterPro" id="IPR010372">
    <property type="entry name" value="DNA_pol3_delta_N"/>
</dbReference>
<dbReference type="Pfam" id="PF21694">
    <property type="entry name" value="DNA_pol3_delta_C"/>
    <property type="match status" value="1"/>
</dbReference>
<name>A0ABU5IUW2_9BACI</name>
<comment type="caution">
    <text evidence="11">The sequence shown here is derived from an EMBL/GenBank/DDBJ whole genome shotgun (WGS) entry which is preliminary data.</text>
</comment>
<protein>
    <recommendedName>
        <fullName evidence="2">DNA polymerase III subunit delta</fullName>
        <ecNumber evidence="1">2.7.7.7</ecNumber>
    </recommendedName>
</protein>
<sequence>MVLDVWKQIKKQQFAPIYVLYGKESFLINETKQLLISNILGEEESDFNLSTYDLEETPIEVAIEDAETFPFMGEKRLIFLNNPGFLTAEKTKDKVEHNLSRLEAYLQEPAPYSIIVFSGLYEKLDERKKLTKELKRKGAIVEAKKLDEQELKVWIRERAALNSVQIDEDAVELMLTLAGANLFMLTTEVDKLALYVDAGKSIDVHTVDKLVSRSLEQNIFSLVDKIIHRKIDEALRIYYDLLKKNEEPIKILSIISGQFRLIYQVKELARRGYGQQQIAGYLKIHPFRIKLAAGQANLFSDEELTRIMKMLADADFQLKTGGLNKEMIVEMFLFRLQKNKA</sequence>
<proteinExistence type="inferred from homology"/>